<feature type="transmembrane region" description="Helical" evidence="5">
    <location>
        <begin position="318"/>
        <end position="340"/>
    </location>
</feature>
<keyword evidence="4 5" id="KW-0472">Membrane</keyword>
<feature type="transmembrane region" description="Helical" evidence="5">
    <location>
        <begin position="5"/>
        <end position="21"/>
    </location>
</feature>
<evidence type="ECO:0000256" key="1">
    <source>
        <dbReference type="ARBA" id="ARBA00004141"/>
    </source>
</evidence>
<feature type="transmembrane region" description="Helical" evidence="5">
    <location>
        <begin position="41"/>
        <end position="59"/>
    </location>
</feature>
<evidence type="ECO:0000256" key="3">
    <source>
        <dbReference type="ARBA" id="ARBA00022989"/>
    </source>
</evidence>
<proteinExistence type="predicted"/>
<name>Q55045_SHISO</name>
<feature type="transmembrane region" description="Helical" evidence="5">
    <location>
        <begin position="66"/>
        <end position="86"/>
    </location>
</feature>
<feature type="transmembrane region" description="Helical" evidence="5">
    <location>
        <begin position="125"/>
        <end position="145"/>
    </location>
</feature>
<comment type="subcellular location">
    <subcellularLocation>
        <location evidence="1">Membrane</location>
        <topology evidence="1">Multi-pass membrane protein</topology>
    </subcellularLocation>
</comment>
<feature type="transmembrane region" description="Helical" evidence="5">
    <location>
        <begin position="221"/>
        <end position="239"/>
    </location>
</feature>
<keyword evidence="3 5" id="KW-1133">Transmembrane helix</keyword>
<feature type="transmembrane region" description="Helical" evidence="5">
    <location>
        <begin position="187"/>
        <end position="214"/>
    </location>
</feature>
<organism evidence="7">
    <name type="scientific">Shigella sonnei</name>
    <dbReference type="NCBI Taxonomy" id="624"/>
    <lineage>
        <taxon>Bacteria</taxon>
        <taxon>Pseudomonadati</taxon>
        <taxon>Pseudomonadota</taxon>
        <taxon>Gammaproteobacteria</taxon>
        <taxon>Enterobacterales</taxon>
        <taxon>Enterobacteriaceae</taxon>
        <taxon>Shigella</taxon>
    </lineage>
</organism>
<accession>Q55045</accession>
<protein>
    <submittedName>
        <fullName evidence="7">ORF4</fullName>
    </submittedName>
</protein>
<dbReference type="AlphaFoldDB" id="Q55045"/>
<dbReference type="EMBL" id="U34305">
    <property type="protein sequence ID" value="AAA84872.1"/>
    <property type="molecule type" value="Genomic_DNA"/>
</dbReference>
<keyword evidence="2 5" id="KW-0812">Transmembrane</keyword>
<evidence type="ECO:0000259" key="6">
    <source>
        <dbReference type="Pfam" id="PF04932"/>
    </source>
</evidence>
<feature type="transmembrane region" description="Helical" evidence="5">
    <location>
        <begin position="347"/>
        <end position="364"/>
    </location>
</feature>
<dbReference type="InterPro" id="IPR007016">
    <property type="entry name" value="O-antigen_ligase-rel_domated"/>
</dbReference>
<dbReference type="Pfam" id="PF04932">
    <property type="entry name" value="Wzy_C"/>
    <property type="match status" value="1"/>
</dbReference>
<feature type="domain" description="O-antigen ligase-related" evidence="6">
    <location>
        <begin position="185"/>
        <end position="334"/>
    </location>
</feature>
<evidence type="ECO:0000256" key="4">
    <source>
        <dbReference type="ARBA" id="ARBA00023136"/>
    </source>
</evidence>
<evidence type="ECO:0000313" key="7">
    <source>
        <dbReference type="EMBL" id="AAA84872.1"/>
    </source>
</evidence>
<evidence type="ECO:0000256" key="2">
    <source>
        <dbReference type="ARBA" id="ARBA00022692"/>
    </source>
</evidence>
<sequence length="403" mass="46255">MLIYLYPVLLLFNILPVFFYGQMNSDLERFFGVPIGYIPDLIFYFFVVLTSIITLRFHVSLWTKKLLFLGIIFLIYISIQMLLLSADISGVVILLSFFSNFIALVLLVSFCIGKDELYLTHSVRNINVVMCFRIICGVVKLFIGYSEDSNFIVYLNRHSHRNYSTCDFYCVYSYFYRGRKSWYVSSVLYSLFFLFLDSRAGIISFAISLFFVFLQLTKKEKLLISLFFVPLLTLGISFTDIGTRLERMLSSSQVIFSGGNTLTKSQNDYRRVELVFIGVDVLKENYLIGTGLGVANYVKAIDKKFLGSTNFGLAHNFYLSYSAQLGIIGFILLISVFYIMLSPIFKCGGYIGKGCVFALAFYVFFNEYILTPAIYIYISIFLSVVFIRNSKYVRGIVDHFEGT</sequence>
<dbReference type="PANTHER" id="PTHR37422">
    <property type="entry name" value="TEICHURONIC ACID BIOSYNTHESIS PROTEIN TUAE"/>
    <property type="match status" value="1"/>
</dbReference>
<reference evidence="7" key="1">
    <citation type="submission" date="1995-08" db="EMBL/GenBank/DDBJ databases">
        <title>Genetic analysis and identification of an IS630 element in the form I operon of Shigella sonnei 53G.</title>
        <authorList>
            <person name="Houng H.-S."/>
        </authorList>
    </citation>
    <scope>NUCLEOTIDE SEQUENCE</scope>
    <source>
        <strain evidence="7">53G</strain>
    </source>
</reference>
<dbReference type="PANTHER" id="PTHR37422:SF13">
    <property type="entry name" value="LIPOPOLYSACCHARIDE BIOSYNTHESIS PROTEIN PA4999-RELATED"/>
    <property type="match status" value="1"/>
</dbReference>
<feature type="transmembrane region" description="Helical" evidence="5">
    <location>
        <begin position="92"/>
        <end position="113"/>
    </location>
</feature>
<dbReference type="GO" id="GO:0016020">
    <property type="term" value="C:membrane"/>
    <property type="evidence" value="ECO:0007669"/>
    <property type="project" value="UniProtKB-SubCell"/>
</dbReference>
<dbReference type="InterPro" id="IPR051533">
    <property type="entry name" value="WaaL-like"/>
</dbReference>
<feature type="transmembrane region" description="Helical" evidence="5">
    <location>
        <begin position="370"/>
        <end position="387"/>
    </location>
</feature>
<evidence type="ECO:0000256" key="5">
    <source>
        <dbReference type="SAM" id="Phobius"/>
    </source>
</evidence>